<gene>
    <name evidence="1" type="ORF">A0H81_14078</name>
</gene>
<organism evidence="1 2">
    <name type="scientific">Grifola frondosa</name>
    <name type="common">Maitake</name>
    <name type="synonym">Polyporus frondosus</name>
    <dbReference type="NCBI Taxonomy" id="5627"/>
    <lineage>
        <taxon>Eukaryota</taxon>
        <taxon>Fungi</taxon>
        <taxon>Dikarya</taxon>
        <taxon>Basidiomycota</taxon>
        <taxon>Agaricomycotina</taxon>
        <taxon>Agaricomycetes</taxon>
        <taxon>Polyporales</taxon>
        <taxon>Grifolaceae</taxon>
        <taxon>Grifola</taxon>
    </lineage>
</organism>
<reference evidence="1 2" key="1">
    <citation type="submission" date="2016-03" db="EMBL/GenBank/DDBJ databases">
        <title>Whole genome sequencing of Grifola frondosa 9006-11.</title>
        <authorList>
            <person name="Min B."/>
            <person name="Park H."/>
            <person name="Kim J.-G."/>
            <person name="Cho H."/>
            <person name="Oh Y.-L."/>
            <person name="Kong W.-S."/>
            <person name="Choi I.-G."/>
        </authorList>
    </citation>
    <scope>NUCLEOTIDE SEQUENCE [LARGE SCALE GENOMIC DNA]</scope>
    <source>
        <strain evidence="1 2">9006-11</strain>
    </source>
</reference>
<accession>A0A1C7LNS3</accession>
<dbReference type="AlphaFoldDB" id="A0A1C7LNS3"/>
<comment type="caution">
    <text evidence="1">The sequence shown here is derived from an EMBL/GenBank/DDBJ whole genome shotgun (WGS) entry which is preliminary data.</text>
</comment>
<name>A0A1C7LNS3_GRIFR</name>
<evidence type="ECO:0000313" key="2">
    <source>
        <dbReference type="Proteomes" id="UP000092993"/>
    </source>
</evidence>
<keyword evidence="2" id="KW-1185">Reference proteome</keyword>
<dbReference type="EMBL" id="LUGG01000038">
    <property type="protein sequence ID" value="OBZ65866.1"/>
    <property type="molecule type" value="Genomic_DNA"/>
</dbReference>
<evidence type="ECO:0000313" key="1">
    <source>
        <dbReference type="EMBL" id="OBZ65866.1"/>
    </source>
</evidence>
<protein>
    <submittedName>
        <fullName evidence="1">Uncharacterized protein</fullName>
    </submittedName>
</protein>
<proteinExistence type="predicted"/>
<sequence length="80" mass="8803">MARHSTPSELRRCADVELVMHGRGWTLDVQQSFISGEGSSGLGFVCRLYPGVRDIYARESTRAIQNASRGGHIIQDAIIT</sequence>
<dbReference type="Proteomes" id="UP000092993">
    <property type="component" value="Unassembled WGS sequence"/>
</dbReference>